<feature type="active site" evidence="6">
    <location>
        <position position="314"/>
    </location>
</feature>
<dbReference type="PANTHER" id="PTHR43668:SF2">
    <property type="entry name" value="ALLANTOINASE"/>
    <property type="match status" value="1"/>
</dbReference>
<comment type="catalytic activity">
    <reaction evidence="6">
        <text>(S)-dihydroorotate + H2O = N-carbamoyl-L-aspartate + H(+)</text>
        <dbReference type="Rhea" id="RHEA:24296"/>
        <dbReference type="ChEBI" id="CHEBI:15377"/>
        <dbReference type="ChEBI" id="CHEBI:15378"/>
        <dbReference type="ChEBI" id="CHEBI:30864"/>
        <dbReference type="ChEBI" id="CHEBI:32814"/>
        <dbReference type="EC" id="3.5.2.3"/>
    </reaction>
</comment>
<evidence type="ECO:0000256" key="3">
    <source>
        <dbReference type="ARBA" id="ARBA00022723"/>
    </source>
</evidence>
<dbReference type="EMBL" id="CP121194">
    <property type="protein sequence ID" value="XBH10032.1"/>
    <property type="molecule type" value="Genomic_DNA"/>
</dbReference>
<dbReference type="SUPFAM" id="SSF51338">
    <property type="entry name" value="Composite domain of metallo-dependent hydrolases"/>
    <property type="match status" value="1"/>
</dbReference>
<keyword evidence="6" id="KW-0862">Zinc</keyword>
<feature type="binding site" evidence="6">
    <location>
        <position position="66"/>
    </location>
    <ligand>
        <name>Zn(2+)</name>
        <dbReference type="ChEBI" id="CHEBI:29105"/>
        <label>1</label>
    </ligand>
</feature>
<evidence type="ECO:0000256" key="5">
    <source>
        <dbReference type="ARBA" id="ARBA00022975"/>
    </source>
</evidence>
<dbReference type="InterPro" id="IPR032466">
    <property type="entry name" value="Metal_Hydrolase"/>
</dbReference>
<comment type="cofactor">
    <cofactor evidence="6">
        <name>Zn(2+)</name>
        <dbReference type="ChEBI" id="CHEBI:29105"/>
    </cofactor>
    <text evidence="6">Binds 2 Zn(2+) ions per subunit.</text>
</comment>
<feature type="binding site" evidence="6">
    <location>
        <position position="241"/>
    </location>
    <ligand>
        <name>Zn(2+)</name>
        <dbReference type="ChEBI" id="CHEBI:29105"/>
        <label>2</label>
    </ligand>
</feature>
<name>A0AAU7CY50_9BACT</name>
<dbReference type="Gene3D" id="3.20.20.140">
    <property type="entry name" value="Metal-dependent hydrolases"/>
    <property type="match status" value="1"/>
</dbReference>
<evidence type="ECO:0000259" key="7">
    <source>
        <dbReference type="Pfam" id="PF12890"/>
    </source>
</evidence>
<feature type="binding site" evidence="6">
    <location>
        <position position="155"/>
    </location>
    <ligand>
        <name>Zn(2+)</name>
        <dbReference type="ChEBI" id="CHEBI:29105"/>
        <label>2</label>
    </ligand>
</feature>
<gene>
    <name evidence="6" type="primary">pyrC</name>
    <name evidence="8" type="ORF">P4G45_16350</name>
</gene>
<comment type="pathway">
    <text evidence="6">Pyrimidine metabolism; UMP biosynthesis via de novo pathway; (S)-dihydroorotate from bicarbonate: step 3/3.</text>
</comment>
<dbReference type="EC" id="3.5.2.3" evidence="6"/>
<dbReference type="InterPro" id="IPR011059">
    <property type="entry name" value="Metal-dep_hydrolase_composite"/>
</dbReference>
<dbReference type="CDD" id="cd01317">
    <property type="entry name" value="DHOase_IIa"/>
    <property type="match status" value="1"/>
</dbReference>
<organism evidence="8">
    <name type="scientific">Edaphobacter paludis</name>
    <dbReference type="NCBI Taxonomy" id="3035702"/>
    <lineage>
        <taxon>Bacteria</taxon>
        <taxon>Pseudomonadati</taxon>
        <taxon>Acidobacteriota</taxon>
        <taxon>Terriglobia</taxon>
        <taxon>Terriglobales</taxon>
        <taxon>Acidobacteriaceae</taxon>
        <taxon>Edaphobacter</taxon>
    </lineage>
</organism>
<dbReference type="GO" id="GO:0005737">
    <property type="term" value="C:cytoplasm"/>
    <property type="evidence" value="ECO:0007669"/>
    <property type="project" value="TreeGrafter"/>
</dbReference>
<dbReference type="PROSITE" id="PS00483">
    <property type="entry name" value="DIHYDROOROTASE_2"/>
    <property type="match status" value="1"/>
</dbReference>
<dbReference type="InterPro" id="IPR002195">
    <property type="entry name" value="Dihydroorotase_CS"/>
</dbReference>
<feature type="binding site" evidence="6">
    <location>
        <position position="182"/>
    </location>
    <ligand>
        <name>Zn(2+)</name>
        <dbReference type="ChEBI" id="CHEBI:29105"/>
        <label>2</label>
    </ligand>
</feature>
<keyword evidence="3 6" id="KW-0479">Metal-binding</keyword>
<protein>
    <recommendedName>
        <fullName evidence="6">Dihydroorotase</fullName>
        <shortName evidence="6">DHOase</shortName>
        <ecNumber evidence="6">3.5.2.3</ecNumber>
    </recommendedName>
</protein>
<dbReference type="InterPro" id="IPR024403">
    <property type="entry name" value="DHOase_cat"/>
</dbReference>
<evidence type="ECO:0000256" key="4">
    <source>
        <dbReference type="ARBA" id="ARBA00022801"/>
    </source>
</evidence>
<evidence type="ECO:0000256" key="6">
    <source>
        <dbReference type="HAMAP-Rule" id="MF_00220"/>
    </source>
</evidence>
<dbReference type="KEGG" id="epl:P4G45_16350"/>
<proteinExistence type="inferred from homology"/>
<reference evidence="8" key="1">
    <citation type="submission" date="2023-03" db="EMBL/GenBank/DDBJ databases">
        <title>Edaphobacter sp.</title>
        <authorList>
            <person name="Huber K.J."/>
            <person name="Papendorf J."/>
            <person name="Pilke C."/>
            <person name="Bunk B."/>
            <person name="Sproeer C."/>
            <person name="Pester M."/>
        </authorList>
    </citation>
    <scope>NUCLEOTIDE SEQUENCE</scope>
    <source>
        <strain evidence="8">DSM 109919</strain>
    </source>
</reference>
<comment type="function">
    <text evidence="1 6">Catalyzes the reversible cyclization of carbamoyl aspartate to dihydroorotate.</text>
</comment>
<dbReference type="PANTHER" id="PTHR43668">
    <property type="entry name" value="ALLANTOINASE"/>
    <property type="match status" value="1"/>
</dbReference>
<feature type="binding site" evidence="6">
    <location>
        <position position="98"/>
    </location>
    <ligand>
        <name>substrate</name>
    </ligand>
</feature>
<dbReference type="PROSITE" id="PS00482">
    <property type="entry name" value="DIHYDROOROTASE_1"/>
    <property type="match status" value="1"/>
</dbReference>
<dbReference type="AlphaFoldDB" id="A0AAU7CY50"/>
<feature type="binding site" evidence="6">
    <location>
        <position position="287"/>
    </location>
    <ligand>
        <name>substrate</name>
    </ligand>
</feature>
<dbReference type="InterPro" id="IPR004722">
    <property type="entry name" value="DHOase"/>
</dbReference>
<feature type="binding site" evidence="6">
    <location>
        <position position="314"/>
    </location>
    <ligand>
        <name>Zn(2+)</name>
        <dbReference type="ChEBI" id="CHEBI:29105"/>
        <label>1</label>
    </ligand>
</feature>
<keyword evidence="5 6" id="KW-0665">Pyrimidine biosynthesis</keyword>
<sequence>MSDVLILNGRVVDPASGIDEARDLLLRDGKIAALDKPGSLKNIEAAETIDASGLVVAPGLVDVHVHLREPGQTYKETIATGTAAAAAGGFTTVVAMPNTMPVNDSVAGLEWMLSPQRGAVVKLFAMPAATMGSMGATLTDFAALHKAGALGFTDDGKPILEDAIMREALIAAARLGVPISQHAEDTHLTGGCSMNAGPVAFRLGLRGMTIEAESRIVERDIRLLREIEKSEHLRPHLHVQHISTGRALEAIREAKRQGLHVTCEAAPHHFTLTDEAIGDYDTNAKMNPPLRAEADRQAVLAGLADGTVDCIATDHAPHAAHEKEQEFERAPNGITGLETALGLALRVLHRAQGLSLSKILSLMSTSPAAIVSLADRGSLAVGSIADVVVFDPAAQWNFAAKDSRSKSKNTPFDGASMLGRVHATVSEGRIVFRQ</sequence>
<feature type="binding site" evidence="6">
    <location>
        <position position="155"/>
    </location>
    <ligand>
        <name>Zn(2+)</name>
        <dbReference type="ChEBI" id="CHEBI:29105"/>
        <label>1</label>
    </ligand>
</feature>
<comment type="caution">
    <text evidence="6">Lacks conserved residue(s) required for the propagation of feature annotation.</text>
</comment>
<dbReference type="Pfam" id="PF12890">
    <property type="entry name" value="DHOase"/>
    <property type="match status" value="1"/>
</dbReference>
<dbReference type="Gene3D" id="2.30.40.10">
    <property type="entry name" value="Urease, subunit C, domain 1"/>
    <property type="match status" value="1"/>
</dbReference>
<dbReference type="GO" id="GO:0044205">
    <property type="term" value="P:'de novo' UMP biosynthetic process"/>
    <property type="evidence" value="ECO:0007669"/>
    <property type="project" value="UniProtKB-UniRule"/>
</dbReference>
<dbReference type="GO" id="GO:0004038">
    <property type="term" value="F:allantoinase activity"/>
    <property type="evidence" value="ECO:0007669"/>
    <property type="project" value="TreeGrafter"/>
</dbReference>
<dbReference type="GO" id="GO:0006145">
    <property type="term" value="P:purine nucleobase catabolic process"/>
    <property type="evidence" value="ECO:0007669"/>
    <property type="project" value="TreeGrafter"/>
</dbReference>
<keyword evidence="4 6" id="KW-0378">Hydrolase</keyword>
<dbReference type="GO" id="GO:0004151">
    <property type="term" value="F:dihydroorotase activity"/>
    <property type="evidence" value="ECO:0007669"/>
    <property type="project" value="UniProtKB-UniRule"/>
</dbReference>
<evidence type="ECO:0000256" key="1">
    <source>
        <dbReference type="ARBA" id="ARBA00002368"/>
    </source>
</evidence>
<comment type="similarity">
    <text evidence="2 6">Belongs to the metallo-dependent hydrolases superfamily. DHOase family. Class I DHOase subfamily.</text>
</comment>
<feature type="domain" description="Dihydroorotase catalytic" evidence="7">
    <location>
        <begin position="55"/>
        <end position="243"/>
    </location>
</feature>
<feature type="binding site" evidence="6">
    <location>
        <begin position="66"/>
        <end position="68"/>
    </location>
    <ligand>
        <name>substrate</name>
    </ligand>
</feature>
<dbReference type="RefSeq" id="WP_348267540.1">
    <property type="nucleotide sequence ID" value="NZ_CP121194.1"/>
</dbReference>
<dbReference type="HAMAP" id="MF_00220_B">
    <property type="entry name" value="PyrC_classI_B"/>
    <property type="match status" value="1"/>
</dbReference>
<dbReference type="NCBIfam" id="TIGR00857">
    <property type="entry name" value="pyrC_multi"/>
    <property type="match status" value="1"/>
</dbReference>
<accession>A0AAU7CY50</accession>
<evidence type="ECO:0000313" key="8">
    <source>
        <dbReference type="EMBL" id="XBH10032.1"/>
    </source>
</evidence>
<dbReference type="InterPro" id="IPR050138">
    <property type="entry name" value="DHOase/Allantoinase_Hydrolase"/>
</dbReference>
<dbReference type="GO" id="GO:0008270">
    <property type="term" value="F:zinc ion binding"/>
    <property type="evidence" value="ECO:0007669"/>
    <property type="project" value="UniProtKB-UniRule"/>
</dbReference>
<dbReference type="SUPFAM" id="SSF51556">
    <property type="entry name" value="Metallo-dependent hydrolases"/>
    <property type="match status" value="1"/>
</dbReference>
<evidence type="ECO:0000256" key="2">
    <source>
        <dbReference type="ARBA" id="ARBA00010286"/>
    </source>
</evidence>
<feature type="binding site" evidence="6">
    <location>
        <position position="64"/>
    </location>
    <ligand>
        <name>Zn(2+)</name>
        <dbReference type="ChEBI" id="CHEBI:29105"/>
        <label>1</label>
    </ligand>
</feature>
<feature type="binding site" evidence="6">
    <location>
        <position position="318"/>
    </location>
    <ligand>
        <name>substrate</name>
    </ligand>
</feature>